<comment type="caution">
    <text evidence="1">The sequence shown here is derived from an EMBL/GenBank/DDBJ whole genome shotgun (WGS) entry which is preliminary data.</text>
</comment>
<proteinExistence type="predicted"/>
<dbReference type="Proteomes" id="UP000256269">
    <property type="component" value="Unassembled WGS sequence"/>
</dbReference>
<name>A0A3E0HV14_9PSEU</name>
<keyword evidence="2" id="KW-1185">Reference proteome</keyword>
<accession>A0A3E0HV14</accession>
<gene>
    <name evidence="1" type="ORF">BCF44_104393</name>
</gene>
<dbReference type="EMBL" id="QUNO01000004">
    <property type="protein sequence ID" value="REH50120.1"/>
    <property type="molecule type" value="Genomic_DNA"/>
</dbReference>
<protein>
    <submittedName>
        <fullName evidence="1">Uncharacterized protein</fullName>
    </submittedName>
</protein>
<sequence>MARYIYITLAIMEYGLLGKMTTLGYNRISR</sequence>
<evidence type="ECO:0000313" key="1">
    <source>
        <dbReference type="EMBL" id="REH50120.1"/>
    </source>
</evidence>
<organism evidence="1 2">
    <name type="scientific">Kutzneria buriramensis</name>
    <dbReference type="NCBI Taxonomy" id="1045776"/>
    <lineage>
        <taxon>Bacteria</taxon>
        <taxon>Bacillati</taxon>
        <taxon>Actinomycetota</taxon>
        <taxon>Actinomycetes</taxon>
        <taxon>Pseudonocardiales</taxon>
        <taxon>Pseudonocardiaceae</taxon>
        <taxon>Kutzneria</taxon>
    </lineage>
</organism>
<reference evidence="1 2" key="1">
    <citation type="submission" date="2018-08" db="EMBL/GenBank/DDBJ databases">
        <title>Genomic Encyclopedia of Archaeal and Bacterial Type Strains, Phase II (KMG-II): from individual species to whole genera.</title>
        <authorList>
            <person name="Goeker M."/>
        </authorList>
    </citation>
    <scope>NUCLEOTIDE SEQUENCE [LARGE SCALE GENOMIC DNA]</scope>
    <source>
        <strain evidence="1 2">DSM 45791</strain>
    </source>
</reference>
<evidence type="ECO:0000313" key="2">
    <source>
        <dbReference type="Proteomes" id="UP000256269"/>
    </source>
</evidence>
<dbReference type="AlphaFoldDB" id="A0A3E0HV14"/>